<accession>W9X290</accession>
<sequence length="189" mass="21138">MSSSSASQVASATILQDNETSPSGADVQNLLRANNACQLVLKKLQYIELLQTQVKQLEANQRHVSPSRFQISNRIMQKVYYDHKGQIGFEWQRSSPCFDEPEWIKGQGDQRQLRSSLLVTKLELYLEKNKDIAFIVYRDFHPAPPDMADSGTAHRRAKSSGAGRPKPLSETIQPVAQVLTEAIEALPSS</sequence>
<dbReference type="RefSeq" id="XP_007744825.1">
    <property type="nucleotide sequence ID" value="XM_007746635.1"/>
</dbReference>
<feature type="region of interest" description="Disordered" evidence="1">
    <location>
        <begin position="145"/>
        <end position="171"/>
    </location>
</feature>
<proteinExistence type="predicted"/>
<dbReference type="EMBL" id="AMGX01000008">
    <property type="protein sequence ID" value="EXJ71046.1"/>
    <property type="molecule type" value="Genomic_DNA"/>
</dbReference>
<dbReference type="OrthoDB" id="10042665at2759"/>
<comment type="caution">
    <text evidence="2">The sequence shown here is derived from an EMBL/GenBank/DDBJ whole genome shotgun (WGS) entry which is preliminary data.</text>
</comment>
<reference evidence="2 3" key="1">
    <citation type="submission" date="2013-03" db="EMBL/GenBank/DDBJ databases">
        <title>The Genome Sequence of Cladophialophora psammophila CBS 110553.</title>
        <authorList>
            <consortium name="The Broad Institute Genomics Platform"/>
            <person name="Cuomo C."/>
            <person name="de Hoog S."/>
            <person name="Gorbushina A."/>
            <person name="Walker B."/>
            <person name="Young S.K."/>
            <person name="Zeng Q."/>
            <person name="Gargeya S."/>
            <person name="Fitzgerald M."/>
            <person name="Haas B."/>
            <person name="Abouelleil A."/>
            <person name="Allen A.W."/>
            <person name="Alvarado L."/>
            <person name="Arachchi H.M."/>
            <person name="Berlin A.M."/>
            <person name="Chapman S.B."/>
            <person name="Gainer-Dewar J."/>
            <person name="Goldberg J."/>
            <person name="Griggs A."/>
            <person name="Gujja S."/>
            <person name="Hansen M."/>
            <person name="Howarth C."/>
            <person name="Imamovic A."/>
            <person name="Ireland A."/>
            <person name="Larimer J."/>
            <person name="McCowan C."/>
            <person name="Murphy C."/>
            <person name="Pearson M."/>
            <person name="Poon T.W."/>
            <person name="Priest M."/>
            <person name="Roberts A."/>
            <person name="Saif S."/>
            <person name="Shea T."/>
            <person name="Sisk P."/>
            <person name="Sykes S."/>
            <person name="Wortman J."/>
            <person name="Nusbaum C."/>
            <person name="Birren B."/>
        </authorList>
    </citation>
    <scope>NUCLEOTIDE SEQUENCE [LARGE SCALE GENOMIC DNA]</scope>
    <source>
        <strain evidence="2 3">CBS 110553</strain>
    </source>
</reference>
<dbReference type="HOGENOM" id="CLU_1434325_0_0_1"/>
<name>W9X290_9EURO</name>
<feature type="compositionally biased region" description="Low complexity" evidence="1">
    <location>
        <begin position="1"/>
        <end position="12"/>
    </location>
</feature>
<dbReference type="GeneID" id="19190752"/>
<dbReference type="Proteomes" id="UP000019471">
    <property type="component" value="Unassembled WGS sequence"/>
</dbReference>
<protein>
    <submittedName>
        <fullName evidence="2">Uncharacterized protein</fullName>
    </submittedName>
</protein>
<evidence type="ECO:0000256" key="1">
    <source>
        <dbReference type="SAM" id="MobiDB-lite"/>
    </source>
</evidence>
<evidence type="ECO:0000313" key="3">
    <source>
        <dbReference type="Proteomes" id="UP000019471"/>
    </source>
</evidence>
<dbReference type="AlphaFoldDB" id="W9X290"/>
<gene>
    <name evidence="2" type="ORF">A1O5_06039</name>
</gene>
<keyword evidence="3" id="KW-1185">Reference proteome</keyword>
<evidence type="ECO:0000313" key="2">
    <source>
        <dbReference type="EMBL" id="EXJ71046.1"/>
    </source>
</evidence>
<organism evidence="2 3">
    <name type="scientific">Cladophialophora psammophila CBS 110553</name>
    <dbReference type="NCBI Taxonomy" id="1182543"/>
    <lineage>
        <taxon>Eukaryota</taxon>
        <taxon>Fungi</taxon>
        <taxon>Dikarya</taxon>
        <taxon>Ascomycota</taxon>
        <taxon>Pezizomycotina</taxon>
        <taxon>Eurotiomycetes</taxon>
        <taxon>Chaetothyriomycetidae</taxon>
        <taxon>Chaetothyriales</taxon>
        <taxon>Herpotrichiellaceae</taxon>
        <taxon>Cladophialophora</taxon>
    </lineage>
</organism>
<feature type="region of interest" description="Disordered" evidence="1">
    <location>
        <begin position="1"/>
        <end position="23"/>
    </location>
</feature>
<feature type="compositionally biased region" description="Polar residues" evidence="1">
    <location>
        <begin position="13"/>
        <end position="23"/>
    </location>
</feature>